<feature type="compositionally biased region" description="Low complexity" evidence="1">
    <location>
        <begin position="421"/>
        <end position="440"/>
    </location>
</feature>
<dbReference type="AlphaFoldDB" id="A0A4P9Z483"/>
<sequence>MDYHRPMHHSSMLDVEKSANPSDATARKSRPKLPALKGFLRRKSDPTIVARDDLSPMPATPSEYGRRSWKSWKTKDQHQEVSPADALVSPDSTADMDLLATPRNVPAISLPSPMDAPYSPVTPSSPAVYGTTARLLEDSIVANSTFLKSTSTLATHTSSGKHMPLMEAHQSLMRGSMDDRRGASARMADGDGQRKASSSSSPHRSRSNSIAHPGNPDKLDFFAEPGLANVMTAIGHYLPNEPKNALATRKKKMTKKEKEFSKLIEDAGRTIKLTLSPRRLSLADTKYSPRNVLAPRDDIKQRRPDPEADDCDVADEGPSRRPEQPARHITFADTSGLLPPTRKKSTSKVKSRSPMPRIKQLTIDVPASNVAAADRTVSSPSDAADAKPRQPSPPAYSIRDSGTLQLEGDLLKLNGHEMERSPSSLSSSSLSSSSAAMSSLDGCPSASDGPRSSTPSGARPNSRDEHMAEVSPTLLIMECYDYTTSLSSVNSLATFDSVELH</sequence>
<evidence type="ECO:0000313" key="2">
    <source>
        <dbReference type="EMBL" id="RKP27306.1"/>
    </source>
</evidence>
<feature type="region of interest" description="Disordered" evidence="1">
    <location>
        <begin position="176"/>
        <end position="218"/>
    </location>
</feature>
<feature type="compositionally biased region" description="Basic and acidic residues" evidence="1">
    <location>
        <begin position="295"/>
        <end position="306"/>
    </location>
</feature>
<name>A0A4P9Z483_9FUNG</name>
<proteinExistence type="predicted"/>
<organism evidence="2 3">
    <name type="scientific">Syncephalis pseudoplumigaleata</name>
    <dbReference type="NCBI Taxonomy" id="1712513"/>
    <lineage>
        <taxon>Eukaryota</taxon>
        <taxon>Fungi</taxon>
        <taxon>Fungi incertae sedis</taxon>
        <taxon>Zoopagomycota</taxon>
        <taxon>Zoopagomycotina</taxon>
        <taxon>Zoopagomycetes</taxon>
        <taxon>Zoopagales</taxon>
        <taxon>Piptocephalidaceae</taxon>
        <taxon>Syncephalis</taxon>
    </lineage>
</organism>
<accession>A0A4P9Z483</accession>
<feature type="compositionally biased region" description="Basic residues" evidence="1">
    <location>
        <begin position="341"/>
        <end position="351"/>
    </location>
</feature>
<evidence type="ECO:0000256" key="1">
    <source>
        <dbReference type="SAM" id="MobiDB-lite"/>
    </source>
</evidence>
<feature type="compositionally biased region" description="Basic and acidic residues" evidence="1">
    <location>
        <begin position="176"/>
        <end position="194"/>
    </location>
</feature>
<feature type="region of interest" description="Disordered" evidence="1">
    <location>
        <begin position="1"/>
        <end position="90"/>
    </location>
</feature>
<dbReference type="OrthoDB" id="10651145at2759"/>
<dbReference type="Proteomes" id="UP000278143">
    <property type="component" value="Unassembled WGS sequence"/>
</dbReference>
<dbReference type="EMBL" id="KZ989231">
    <property type="protein sequence ID" value="RKP27306.1"/>
    <property type="molecule type" value="Genomic_DNA"/>
</dbReference>
<evidence type="ECO:0000313" key="3">
    <source>
        <dbReference type="Proteomes" id="UP000278143"/>
    </source>
</evidence>
<reference evidence="3" key="1">
    <citation type="journal article" date="2018" name="Nat. Microbiol.">
        <title>Leveraging single-cell genomics to expand the fungal tree of life.</title>
        <authorList>
            <person name="Ahrendt S.R."/>
            <person name="Quandt C.A."/>
            <person name="Ciobanu D."/>
            <person name="Clum A."/>
            <person name="Salamov A."/>
            <person name="Andreopoulos B."/>
            <person name="Cheng J.F."/>
            <person name="Woyke T."/>
            <person name="Pelin A."/>
            <person name="Henrissat B."/>
            <person name="Reynolds N.K."/>
            <person name="Benny G.L."/>
            <person name="Smith M.E."/>
            <person name="James T.Y."/>
            <person name="Grigoriev I.V."/>
        </authorList>
    </citation>
    <scope>NUCLEOTIDE SEQUENCE [LARGE SCALE GENOMIC DNA]</scope>
    <source>
        <strain evidence="3">Benny S71-1</strain>
    </source>
</reference>
<keyword evidence="3" id="KW-1185">Reference proteome</keyword>
<feature type="compositionally biased region" description="Basic and acidic residues" evidence="1">
    <location>
        <begin position="317"/>
        <end position="326"/>
    </location>
</feature>
<gene>
    <name evidence="2" type="ORF">SYNPS1DRAFT_27034</name>
</gene>
<protein>
    <submittedName>
        <fullName evidence="2">Uncharacterized protein</fullName>
    </submittedName>
</protein>
<feature type="region of interest" description="Disordered" evidence="1">
    <location>
        <begin position="278"/>
        <end position="469"/>
    </location>
</feature>
<feature type="compositionally biased region" description="Basic and acidic residues" evidence="1">
    <location>
        <begin position="42"/>
        <end position="54"/>
    </location>
</feature>